<proteinExistence type="predicted"/>
<protein>
    <recommendedName>
        <fullName evidence="3">XkdX family protein</fullName>
    </recommendedName>
</protein>
<organism evidence="1 2">
    <name type="scientific">Lacticaseibacillus paracasei subsp. paracasei Lpp71</name>
    <dbReference type="NCBI Taxonomy" id="1256207"/>
    <lineage>
        <taxon>Bacteria</taxon>
        <taxon>Bacillati</taxon>
        <taxon>Bacillota</taxon>
        <taxon>Bacilli</taxon>
        <taxon>Lactobacillales</taxon>
        <taxon>Lactobacillaceae</taxon>
        <taxon>Lacticaseibacillus</taxon>
    </lineage>
</organism>
<dbReference type="EMBL" id="ANKD01000360">
    <property type="protein sequence ID" value="EPC74554.1"/>
    <property type="molecule type" value="Genomic_DNA"/>
</dbReference>
<evidence type="ECO:0008006" key="3">
    <source>
        <dbReference type="Google" id="ProtNLM"/>
    </source>
</evidence>
<dbReference type="InterPro" id="IPR010022">
    <property type="entry name" value="XkdX"/>
</dbReference>
<gene>
    <name evidence="1" type="ORF">Lpp71_07721</name>
</gene>
<dbReference type="AlphaFoldDB" id="A0A8E0IRM0"/>
<dbReference type="Proteomes" id="UP000014252">
    <property type="component" value="Unassembled WGS sequence"/>
</dbReference>
<name>A0A8E0IRM0_LACPA</name>
<comment type="caution">
    <text evidence="1">The sequence shown here is derived from an EMBL/GenBank/DDBJ whole genome shotgun (WGS) entry which is preliminary data.</text>
</comment>
<accession>A0A8E0IRM0</accession>
<reference evidence="1 2" key="1">
    <citation type="journal article" date="2013" name="PLoS ONE">
        <title>Lactobacillus paracasei comparative genomics: towards species pan-genome definition and exploitation of diversity.</title>
        <authorList>
            <person name="Smokvina T."/>
            <person name="Wels M."/>
            <person name="Polka J."/>
            <person name="Chervaux C."/>
            <person name="Brisse S."/>
            <person name="Boekhorst J."/>
            <person name="van Hylckama Vlieg J.E."/>
            <person name="Siezen R.J."/>
        </authorList>
    </citation>
    <scope>NUCLEOTIDE SEQUENCE [LARGE SCALE GENOMIC DNA]</scope>
    <source>
        <strain evidence="1 2">Lpp71</strain>
    </source>
</reference>
<dbReference type="Pfam" id="PF09693">
    <property type="entry name" value="Phage_XkdX"/>
    <property type="match status" value="1"/>
</dbReference>
<evidence type="ECO:0000313" key="2">
    <source>
        <dbReference type="Proteomes" id="UP000014252"/>
    </source>
</evidence>
<sequence>MSDFEFCSMLHSWGCPIEQYVDQQITEDQYKQITGNDYVAGKS</sequence>
<evidence type="ECO:0000313" key="1">
    <source>
        <dbReference type="EMBL" id="EPC74554.1"/>
    </source>
</evidence>